<evidence type="ECO:0000256" key="2">
    <source>
        <dbReference type="ARBA" id="ARBA00012438"/>
    </source>
</evidence>
<keyword evidence="3 4" id="KW-0597">Phosphoprotein</keyword>
<comment type="caution">
    <text evidence="7">The sequence shown here is derived from an EMBL/GenBank/DDBJ whole genome shotgun (WGS) entry which is preliminary data.</text>
</comment>
<dbReference type="InterPro" id="IPR011006">
    <property type="entry name" value="CheY-like_superfamily"/>
</dbReference>
<comment type="catalytic activity">
    <reaction evidence="1">
        <text>ATP + protein L-histidine = ADP + protein N-phospho-L-histidine.</text>
        <dbReference type="EC" id="2.7.13.3"/>
    </reaction>
</comment>
<name>A0A849KAM9_9BURK</name>
<dbReference type="PANTHER" id="PTHR43547:SF2">
    <property type="entry name" value="HYBRID SIGNAL TRANSDUCTION HISTIDINE KINASE C"/>
    <property type="match status" value="1"/>
</dbReference>
<dbReference type="PRINTS" id="PR00344">
    <property type="entry name" value="BCTRLSENSOR"/>
</dbReference>
<dbReference type="SMART" id="SM00448">
    <property type="entry name" value="REC"/>
    <property type="match status" value="1"/>
</dbReference>
<dbReference type="EMBL" id="JABFCS010000001">
    <property type="protein sequence ID" value="NNU43464.1"/>
    <property type="molecule type" value="Genomic_DNA"/>
</dbReference>
<feature type="domain" description="Histidine kinase" evidence="5">
    <location>
        <begin position="163"/>
        <end position="379"/>
    </location>
</feature>
<dbReference type="CDD" id="cd17580">
    <property type="entry name" value="REC_2_DhkD-like"/>
    <property type="match status" value="1"/>
</dbReference>
<dbReference type="PANTHER" id="PTHR43547">
    <property type="entry name" value="TWO-COMPONENT HISTIDINE KINASE"/>
    <property type="match status" value="1"/>
</dbReference>
<dbReference type="GO" id="GO:0000155">
    <property type="term" value="F:phosphorelay sensor kinase activity"/>
    <property type="evidence" value="ECO:0007669"/>
    <property type="project" value="InterPro"/>
</dbReference>
<dbReference type="SUPFAM" id="SSF47384">
    <property type="entry name" value="Homodimeric domain of signal transducing histidine kinase"/>
    <property type="match status" value="1"/>
</dbReference>
<feature type="modified residue" description="4-aspartylphosphate" evidence="4">
    <location>
        <position position="455"/>
    </location>
</feature>
<keyword evidence="8" id="KW-1185">Reference proteome</keyword>
<gene>
    <name evidence="7" type="ORF">HK415_10285</name>
</gene>
<dbReference type="CDD" id="cd00082">
    <property type="entry name" value="HisKA"/>
    <property type="match status" value="1"/>
</dbReference>
<evidence type="ECO:0000256" key="1">
    <source>
        <dbReference type="ARBA" id="ARBA00000085"/>
    </source>
</evidence>
<dbReference type="Pfam" id="PF02518">
    <property type="entry name" value="HATPase_c"/>
    <property type="match status" value="1"/>
</dbReference>
<feature type="domain" description="Response regulatory" evidence="6">
    <location>
        <begin position="406"/>
        <end position="522"/>
    </location>
</feature>
<dbReference type="Gene3D" id="3.40.50.2300">
    <property type="match status" value="2"/>
</dbReference>
<dbReference type="PROSITE" id="PS50110">
    <property type="entry name" value="RESPONSE_REGULATORY"/>
    <property type="match status" value="1"/>
</dbReference>
<dbReference type="SUPFAM" id="SSF52172">
    <property type="entry name" value="CheY-like"/>
    <property type="match status" value="2"/>
</dbReference>
<dbReference type="InterPro" id="IPR036097">
    <property type="entry name" value="HisK_dim/P_sf"/>
</dbReference>
<dbReference type="SMART" id="SM00388">
    <property type="entry name" value="HisKA"/>
    <property type="match status" value="1"/>
</dbReference>
<dbReference type="PROSITE" id="PS50109">
    <property type="entry name" value="HIS_KIN"/>
    <property type="match status" value="1"/>
</dbReference>
<dbReference type="AlphaFoldDB" id="A0A849KAM9"/>
<evidence type="ECO:0000259" key="6">
    <source>
        <dbReference type="PROSITE" id="PS50110"/>
    </source>
</evidence>
<dbReference type="InterPro" id="IPR004358">
    <property type="entry name" value="Sig_transdc_His_kin-like_C"/>
</dbReference>
<dbReference type="Gene3D" id="3.30.565.10">
    <property type="entry name" value="Histidine kinase-like ATPase, C-terminal domain"/>
    <property type="match status" value="1"/>
</dbReference>
<organism evidence="7 8">
    <name type="scientific">Ramlibacter montanisoli</name>
    <dbReference type="NCBI Taxonomy" id="2732512"/>
    <lineage>
        <taxon>Bacteria</taxon>
        <taxon>Pseudomonadati</taxon>
        <taxon>Pseudomonadota</taxon>
        <taxon>Betaproteobacteria</taxon>
        <taxon>Burkholderiales</taxon>
        <taxon>Comamonadaceae</taxon>
        <taxon>Ramlibacter</taxon>
    </lineage>
</organism>
<dbReference type="InterPro" id="IPR003661">
    <property type="entry name" value="HisK_dim/P_dom"/>
</dbReference>
<dbReference type="InterPro" id="IPR001789">
    <property type="entry name" value="Sig_transdc_resp-reg_receiver"/>
</dbReference>
<evidence type="ECO:0000256" key="3">
    <source>
        <dbReference type="ARBA" id="ARBA00022553"/>
    </source>
</evidence>
<dbReference type="InterPro" id="IPR005467">
    <property type="entry name" value="His_kinase_dom"/>
</dbReference>
<accession>A0A849KAM9</accession>
<dbReference type="EC" id="2.7.13.3" evidence="2"/>
<protein>
    <recommendedName>
        <fullName evidence="2">histidine kinase</fullName>
        <ecNumber evidence="2">2.7.13.3</ecNumber>
    </recommendedName>
</protein>
<sequence>MTTQPQPAAAREAGTSAPAVLICAPGRDGRLASEMLERYGFRCVHCDGPEAMRAQLGDGTGALVLAEEALDGVTRTMLDDWLRRQPPWSDLPVVMVARGNDRGATPAMGTEVNASVLTRPMRPEELRSAISAALRARRRQYEVRDLLAELEDQNRRKDDFLAMLAHELRNPLAPVRFAAHGILREADGERLRRLAEVVERQVGHMASLIDELLDVSRLARGQMRIEPETLDFAEVVRQARESHRVTAEARGVRIELDAAAPVPVRGDRTRLAQLVENLLDNALKFTSPPGRVKLTVAAEGDAAVLQVEDDGAGIPAHLLAHLFEPLTQADRSLDRTGGGLGLGLTLVRGIAQLHGGTASAHSPGPGCGSRFEVRLPRAPAEDRERSLPSTAPSGDGLDAVDAAGRYILLAEDNRDAAATLQQLLELSGFQVQVAASGTEAVQAALRRRPDILLCDIGLPGLDGYGVARKLRARPGWDAVHMIALTGYGSEEDRNRAMEAGFDDHLAKPVAPDRLLRFLAAGRGETAS</sequence>
<evidence type="ECO:0000313" key="7">
    <source>
        <dbReference type="EMBL" id="NNU43464.1"/>
    </source>
</evidence>
<evidence type="ECO:0000259" key="5">
    <source>
        <dbReference type="PROSITE" id="PS50109"/>
    </source>
</evidence>
<dbReference type="InterPro" id="IPR036890">
    <property type="entry name" value="HATPase_C_sf"/>
</dbReference>
<dbReference type="Gene3D" id="1.10.287.130">
    <property type="match status" value="1"/>
</dbReference>
<proteinExistence type="predicted"/>
<dbReference type="SUPFAM" id="SSF55874">
    <property type="entry name" value="ATPase domain of HSP90 chaperone/DNA topoisomerase II/histidine kinase"/>
    <property type="match status" value="1"/>
</dbReference>
<dbReference type="Pfam" id="PF00512">
    <property type="entry name" value="HisKA"/>
    <property type="match status" value="1"/>
</dbReference>
<evidence type="ECO:0000256" key="4">
    <source>
        <dbReference type="PROSITE-ProRule" id="PRU00169"/>
    </source>
</evidence>
<evidence type="ECO:0000313" key="8">
    <source>
        <dbReference type="Proteomes" id="UP000552954"/>
    </source>
</evidence>
<reference evidence="7 8" key="2">
    <citation type="submission" date="2020-06" db="EMBL/GenBank/DDBJ databases">
        <title>Ramlibacter rhizophilus sp. nov., isolated from rhizosphere soil of national flower Mugunghwa from South Korea.</title>
        <authorList>
            <person name="Zheng-Fei Y."/>
            <person name="Huan T."/>
        </authorList>
    </citation>
    <scope>NUCLEOTIDE SEQUENCE [LARGE SCALE GENOMIC DNA]</scope>
    <source>
        <strain evidence="7 8">B156</strain>
    </source>
</reference>
<dbReference type="SMART" id="SM00387">
    <property type="entry name" value="HATPase_c"/>
    <property type="match status" value="1"/>
</dbReference>
<dbReference type="Pfam" id="PF00072">
    <property type="entry name" value="Response_reg"/>
    <property type="match status" value="1"/>
</dbReference>
<dbReference type="CDD" id="cd00075">
    <property type="entry name" value="HATPase"/>
    <property type="match status" value="1"/>
</dbReference>
<reference evidence="7 8" key="1">
    <citation type="submission" date="2020-05" db="EMBL/GenBank/DDBJ databases">
        <authorList>
            <person name="Khan S.A."/>
            <person name="Jeon C.O."/>
            <person name="Chun B.H."/>
        </authorList>
    </citation>
    <scope>NUCLEOTIDE SEQUENCE [LARGE SCALE GENOMIC DNA]</scope>
    <source>
        <strain evidence="7 8">B156</strain>
    </source>
</reference>
<dbReference type="RefSeq" id="WP_171558701.1">
    <property type="nucleotide sequence ID" value="NZ_JABFCS010000001.1"/>
</dbReference>
<dbReference type="Proteomes" id="UP000552954">
    <property type="component" value="Unassembled WGS sequence"/>
</dbReference>
<dbReference type="InterPro" id="IPR003594">
    <property type="entry name" value="HATPase_dom"/>
</dbReference>